<name>A0ABN9PJM3_9DINO</name>
<comment type="caution">
    <text evidence="2">The sequence shown here is derived from an EMBL/GenBank/DDBJ whole genome shotgun (WGS) entry which is preliminary data.</text>
</comment>
<keyword evidence="3" id="KW-1185">Reference proteome</keyword>
<feature type="region of interest" description="Disordered" evidence="1">
    <location>
        <begin position="323"/>
        <end position="365"/>
    </location>
</feature>
<accession>A0ABN9PJM3</accession>
<dbReference type="Proteomes" id="UP001189429">
    <property type="component" value="Unassembled WGS sequence"/>
</dbReference>
<evidence type="ECO:0000256" key="1">
    <source>
        <dbReference type="SAM" id="MobiDB-lite"/>
    </source>
</evidence>
<evidence type="ECO:0000313" key="2">
    <source>
        <dbReference type="EMBL" id="CAK0791474.1"/>
    </source>
</evidence>
<dbReference type="EMBL" id="CAUYUJ010000590">
    <property type="protein sequence ID" value="CAK0791474.1"/>
    <property type="molecule type" value="Genomic_DNA"/>
</dbReference>
<proteinExistence type="predicted"/>
<evidence type="ECO:0000313" key="3">
    <source>
        <dbReference type="Proteomes" id="UP001189429"/>
    </source>
</evidence>
<gene>
    <name evidence="2" type="ORF">PCOR1329_LOCUS2355</name>
</gene>
<feature type="compositionally biased region" description="Basic and acidic residues" evidence="1">
    <location>
        <begin position="323"/>
        <end position="336"/>
    </location>
</feature>
<feature type="compositionally biased region" description="Basic residues" evidence="1">
    <location>
        <begin position="338"/>
        <end position="359"/>
    </location>
</feature>
<sequence>MKERYGPQGGQIWEDGVWADFEDKDGPVTIPWYNEASGKNIIAADENRPLQMATVEEYKEGILSDGLNQGSRGAPWMQWGPSKTFPVRALTWNHLKEAFYKAHAEQPDNPYVQIALKAGLKNGNRRKGFLRTPRNVVEFMCNRHNKYHKGSKTTFEQMMSVAVHAEAQWTGNKDGVDAYNPDYEKLYRKWVSENADEPMNNWPLFSSTKGLCHKLDRFDIQPQFRKWCNKHVRYLHEKLDHKGVLHIMNAIGVSVIKHMPPKAGKKDTGIVFLEALALALPVRPSDEQRRLPWIIQSMDHVHLMSALGVDMTESVAFKQRQIEKEQAEKGGKEGSKTKTGKGKQRKSGSSKPPPAKKAKTTAGQGKGSKFTFFSEIIDMLQDLDMIYHKTTSYSLEFACNGIVTIHKEIKAWSVCRGALLGMYTSKATKKDYSEDVEMIEGVQPVVYDGEKDKSMDGGANQNPDENELVSLLAGDKEVCDRLTGILSDIAGEVPFPYHREIRKATDQIQDIKAKLVSSTTLPTFLSAWSEVLFSILHEKMIHIINRLSVHDPNGQYIPAIKDEASLEHALSLRPLYMMQALVAALDAGAIPAGPTFNSLIDLVSDTKINAKGTARECSIDSAIVAFDLNLDTKETWVQKWVEVVTMASSMDQLTRIVNEKVDDKEQEAKPEVKEMETALERLGRAPQIAQVSLEHIMGLEDPNVSAAKESVDVLELGFDGKRNFTMTDVKVFENNISNLYWRRLAEKNDTWPKIVFRKAVGNKAATEVVALQRQMLDPNTFVMPYAGEVTCTPAKDDAATMVRHDGTFTAYIDSNLNIFENKPEVQKLIQIEFADPVLKLKEGEVLAKGDIVLTRTLTDTEKTQRATRKFLGGSLKDDGSVALPTVCDMIEDKLKAFADGGKGTTQSRESKDSKEAAAKFVDPKNVKHLLK</sequence>
<organism evidence="2 3">
    <name type="scientific">Prorocentrum cordatum</name>
    <dbReference type="NCBI Taxonomy" id="2364126"/>
    <lineage>
        <taxon>Eukaryota</taxon>
        <taxon>Sar</taxon>
        <taxon>Alveolata</taxon>
        <taxon>Dinophyceae</taxon>
        <taxon>Prorocentrales</taxon>
        <taxon>Prorocentraceae</taxon>
        <taxon>Prorocentrum</taxon>
    </lineage>
</organism>
<reference evidence="2" key="1">
    <citation type="submission" date="2023-10" db="EMBL/GenBank/DDBJ databases">
        <authorList>
            <person name="Chen Y."/>
            <person name="Shah S."/>
            <person name="Dougan E. K."/>
            <person name="Thang M."/>
            <person name="Chan C."/>
        </authorList>
    </citation>
    <scope>NUCLEOTIDE SEQUENCE [LARGE SCALE GENOMIC DNA]</scope>
</reference>
<protein>
    <submittedName>
        <fullName evidence="2">Uncharacterized protein</fullName>
    </submittedName>
</protein>